<dbReference type="GO" id="GO:0016787">
    <property type="term" value="F:hydrolase activity"/>
    <property type="evidence" value="ECO:0007669"/>
    <property type="project" value="UniProtKB-KW"/>
</dbReference>
<sequence>MSKPDWNALIQAKRAARNSRIPAEWRLDSSITGQARRDNPISAFDLLNQTNLLTKRERGITEKYDATSLLAQLASGALSSFEVTMAFCKRAAIAQQLINPLTEIFFDKALERAKELDAYLAREGKPKGPFHGLPISLKDMWMVKGEAATLGFVAYLPKPVAEENSPIVDILLDGGAVLYCKTNVPQGLFSMEGENNVFGVTLNPHKLTLGAAGSSTGEGALVGFRGSPLGLGTDIGGSIRSPSLVSGAYGFKPTANRIPFSGQQFHFPKGWPGILPSAGPHANSAQDLTYFCKAIIGSDSWRKDYSALAVPWADVPKKKLTIGYWEGSPQTPVFPPILRALRKAAEALKAAGHEIVPLSTPEGGGTLDCAGIYTHSLGFDTNATLMQFLDDAEEEILPGMKDLKEAMAGAPKSTLEDVWQFHGDRGDYRQAWHAKWAETGMDVLLCPAHQGTGMPHNAYGLPVYTMIWNLLDCPASVIPFLKASKMIDTDEVEGYDADALDGAPAHVQVVGWTLRDEEVLMATEVIDEVLRNVPEADFPPLYSSL</sequence>
<dbReference type="PANTHER" id="PTHR46072">
    <property type="entry name" value="AMIDASE-RELATED-RELATED"/>
    <property type="match status" value="1"/>
</dbReference>
<keyword evidence="2" id="KW-0378">Hydrolase</keyword>
<proteinExistence type="inferred from homology"/>
<feature type="binding site" evidence="4">
    <location>
        <begin position="235"/>
        <end position="238"/>
    </location>
    <ligand>
        <name>substrate</name>
    </ligand>
</feature>
<dbReference type="InterPro" id="IPR036928">
    <property type="entry name" value="AS_sf"/>
</dbReference>
<protein>
    <recommendedName>
        <fullName evidence="5">Amidase domain-containing protein</fullName>
    </recommendedName>
</protein>
<comment type="caution">
    <text evidence="6">The sequence shown here is derived from an EMBL/GenBank/DDBJ whole genome shotgun (WGS) entry which is preliminary data.</text>
</comment>
<dbReference type="EMBL" id="JAOQAV010000015">
    <property type="protein sequence ID" value="KAJ4188427.1"/>
    <property type="molecule type" value="Genomic_DNA"/>
</dbReference>
<name>A0A9W8V1A1_9HYPO</name>
<feature type="domain" description="Amidase" evidence="5">
    <location>
        <begin position="82"/>
        <end position="520"/>
    </location>
</feature>
<reference evidence="6" key="1">
    <citation type="submission" date="2022-09" db="EMBL/GenBank/DDBJ databases">
        <title>Fusarium specimens isolated from Avocado Roots.</title>
        <authorList>
            <person name="Stajich J."/>
            <person name="Roper C."/>
            <person name="Heimlech-Rivalta G."/>
        </authorList>
    </citation>
    <scope>NUCLEOTIDE SEQUENCE</scope>
    <source>
        <strain evidence="6">A02</strain>
    </source>
</reference>
<accession>A0A9W8V1A1</accession>
<dbReference type="PANTHER" id="PTHR46072:SF5">
    <property type="entry name" value="GENERAL AMIDASE-C"/>
    <property type="match status" value="1"/>
</dbReference>
<dbReference type="SUPFAM" id="SSF75304">
    <property type="entry name" value="Amidase signature (AS) enzymes"/>
    <property type="match status" value="1"/>
</dbReference>
<evidence type="ECO:0000313" key="7">
    <source>
        <dbReference type="Proteomes" id="UP001152087"/>
    </source>
</evidence>
<feature type="active site" description="Acyl-ester intermediate" evidence="3">
    <location>
        <position position="238"/>
    </location>
</feature>
<dbReference type="PIRSF" id="PIRSF001221">
    <property type="entry name" value="Amidase_fungi"/>
    <property type="match status" value="1"/>
</dbReference>
<dbReference type="Gene3D" id="3.90.1300.10">
    <property type="entry name" value="Amidase signature (AS) domain"/>
    <property type="match status" value="1"/>
</dbReference>
<evidence type="ECO:0000256" key="3">
    <source>
        <dbReference type="PIRSR" id="PIRSR001221-1"/>
    </source>
</evidence>
<dbReference type="InterPro" id="IPR023631">
    <property type="entry name" value="Amidase_dom"/>
</dbReference>
<dbReference type="Pfam" id="PF01425">
    <property type="entry name" value="Amidase"/>
    <property type="match status" value="1"/>
</dbReference>
<evidence type="ECO:0000256" key="2">
    <source>
        <dbReference type="ARBA" id="ARBA00022801"/>
    </source>
</evidence>
<feature type="binding site" evidence="4">
    <location>
        <position position="188"/>
    </location>
    <ligand>
        <name>substrate</name>
    </ligand>
</feature>
<evidence type="ECO:0000313" key="6">
    <source>
        <dbReference type="EMBL" id="KAJ4188427.1"/>
    </source>
</evidence>
<gene>
    <name evidence="6" type="ORF">NW755_006588</name>
</gene>
<evidence type="ECO:0000259" key="5">
    <source>
        <dbReference type="Pfam" id="PF01425"/>
    </source>
</evidence>
<feature type="active site" description="Charge relay system" evidence="3">
    <location>
        <position position="138"/>
    </location>
</feature>
<comment type="similarity">
    <text evidence="1">Belongs to the amidase family.</text>
</comment>
<feature type="active site" description="Charge relay system" evidence="3">
    <location>
        <position position="214"/>
    </location>
</feature>
<feature type="binding site" evidence="4">
    <location>
        <position position="214"/>
    </location>
    <ligand>
        <name>substrate</name>
    </ligand>
</feature>
<evidence type="ECO:0000256" key="1">
    <source>
        <dbReference type="ARBA" id="ARBA00009199"/>
    </source>
</evidence>
<dbReference type="AlphaFoldDB" id="A0A9W8V1A1"/>
<evidence type="ECO:0000256" key="4">
    <source>
        <dbReference type="PIRSR" id="PIRSR001221-2"/>
    </source>
</evidence>
<organism evidence="6 7">
    <name type="scientific">Fusarium falciforme</name>
    <dbReference type="NCBI Taxonomy" id="195108"/>
    <lineage>
        <taxon>Eukaryota</taxon>
        <taxon>Fungi</taxon>
        <taxon>Dikarya</taxon>
        <taxon>Ascomycota</taxon>
        <taxon>Pezizomycotina</taxon>
        <taxon>Sordariomycetes</taxon>
        <taxon>Hypocreomycetidae</taxon>
        <taxon>Hypocreales</taxon>
        <taxon>Nectriaceae</taxon>
        <taxon>Fusarium</taxon>
        <taxon>Fusarium solani species complex</taxon>
    </lineage>
</organism>
<keyword evidence="7" id="KW-1185">Reference proteome</keyword>
<dbReference type="Proteomes" id="UP001152087">
    <property type="component" value="Unassembled WGS sequence"/>
</dbReference>